<evidence type="ECO:0000256" key="2">
    <source>
        <dbReference type="ARBA" id="ARBA00010890"/>
    </source>
</evidence>
<feature type="domain" description="Fibronectin type-III" evidence="20">
    <location>
        <begin position="255"/>
        <end position="355"/>
    </location>
</feature>
<evidence type="ECO:0000259" key="19">
    <source>
        <dbReference type="PROSITE" id="PS50835"/>
    </source>
</evidence>
<dbReference type="PANTHER" id="PTHR38492:SF1">
    <property type="entry name" value="ADROPIN"/>
    <property type="match status" value="1"/>
</dbReference>
<feature type="compositionally biased region" description="Low complexity" evidence="16">
    <location>
        <begin position="360"/>
        <end position="375"/>
    </location>
</feature>
<keyword evidence="9 21" id="KW-0675">Receptor</keyword>
<keyword evidence="5 18" id="KW-0732">Signal</keyword>
<keyword evidence="6" id="KW-0677">Repeat</keyword>
<proteinExistence type="inferred from homology"/>
<keyword evidence="11" id="KW-0449">Lipoprotein</keyword>
<sequence length="621" mass="67155">MAASVPWACCAVLAAAAAAVYTQKHSPQEAPHVQYERLGSDVMLPCGTASWDATVTWRVKGTDLAPDLLNGSQLVLRSLELGHSGLYACFHRDSWHLRHQVLLHVGSPTPCDLSRGGGRESSAMACSALHTPGRQRGADSAAPPPSPALFSFEAGVPPREPVLSCRSNTYPKGFYCSWHLPTPTYIPNTFNVTVLHGSKIMVCEKDPALKNRCHIRYMHLFSTIKYKVSISVSNALGHNATAITFDEFTIVKPDPPENVVARPVPSNPRRLEVTWQTPSTWPDPESFPLKFFLRYRPLILDQWQHVELSDGTAHTITDAYAGKEYIIQVAAKDNEIGTWSDWSVAAHATPWTEEPRHLTTEAQAPETTTSTTSSLAPPPTTKICDPGELGSGGGPSIPFLTGVPVTLALAAAAVTANNLLICQEARNSSVQWSEVTWSQPGEKDEARKAPGRQEDQTTSVAMNILKTSEGSENGTQEGATQRKSPSEEPDTRLEEDGLHTRVVDLGACWSHRSGTAPDLCCTKAFEPQSALSIPLPRTLPRARTGLNSAISQGALIAIVCNGLVGFLLLLLWVILCWACHSRSTDVDSLSESSPNSSPGPCPEKAPPPQKPSHEGSYLLQP</sequence>
<comment type="function">
    <text evidence="14">Binds to CNTF. The alpha subunit provides the receptor specificity.</text>
</comment>
<feature type="transmembrane region" description="Helical" evidence="17">
    <location>
        <begin position="554"/>
        <end position="578"/>
    </location>
</feature>
<feature type="region of interest" description="Disordered" evidence="16">
    <location>
        <begin position="350"/>
        <end position="389"/>
    </location>
</feature>
<dbReference type="PROSITE" id="PS50835">
    <property type="entry name" value="IG_LIKE"/>
    <property type="match status" value="1"/>
</dbReference>
<evidence type="ECO:0000256" key="10">
    <source>
        <dbReference type="ARBA" id="ARBA00023180"/>
    </source>
</evidence>
<accession>A0A8J6KLD1</accession>
<dbReference type="InterPro" id="IPR034461">
    <property type="entry name" value="Adropin"/>
</dbReference>
<dbReference type="GO" id="GO:0004897">
    <property type="term" value="F:ciliary neurotrophic factor receptor activity"/>
    <property type="evidence" value="ECO:0007669"/>
    <property type="project" value="UniProtKB-ARBA"/>
</dbReference>
<keyword evidence="12" id="KW-0393">Immunoglobulin domain</keyword>
<gene>
    <name evidence="21" type="ORF">LTLLF_185630</name>
</gene>
<evidence type="ECO:0000256" key="1">
    <source>
        <dbReference type="ARBA" id="ARBA00004609"/>
    </source>
</evidence>
<feature type="compositionally biased region" description="Pro residues" evidence="16">
    <location>
        <begin position="597"/>
        <end position="610"/>
    </location>
</feature>
<evidence type="ECO:0000313" key="21">
    <source>
        <dbReference type="EMBL" id="KAH0503811.1"/>
    </source>
</evidence>
<dbReference type="InterPro" id="IPR036179">
    <property type="entry name" value="Ig-like_dom_sf"/>
</dbReference>
<keyword evidence="17" id="KW-0812">Transmembrane</keyword>
<dbReference type="InterPro" id="IPR003961">
    <property type="entry name" value="FN3_dom"/>
</dbReference>
<evidence type="ECO:0000256" key="17">
    <source>
        <dbReference type="SAM" id="Phobius"/>
    </source>
</evidence>
<keyword evidence="3" id="KW-1003">Cell membrane</keyword>
<dbReference type="InterPro" id="IPR003599">
    <property type="entry name" value="Ig_sub"/>
</dbReference>
<dbReference type="InterPro" id="IPR036116">
    <property type="entry name" value="FN3_sf"/>
</dbReference>
<evidence type="ECO:0000256" key="5">
    <source>
        <dbReference type="ARBA" id="ARBA00022729"/>
    </source>
</evidence>
<dbReference type="Proteomes" id="UP000710432">
    <property type="component" value="Unassembled WGS sequence"/>
</dbReference>
<feature type="compositionally biased region" description="Polar residues" evidence="16">
    <location>
        <begin position="456"/>
        <end position="483"/>
    </location>
</feature>
<dbReference type="SUPFAM" id="SSF48726">
    <property type="entry name" value="Immunoglobulin"/>
    <property type="match status" value="1"/>
</dbReference>
<feature type="domain" description="Ig-like" evidence="19">
    <location>
        <begin position="27"/>
        <end position="89"/>
    </location>
</feature>
<dbReference type="SUPFAM" id="SSF49265">
    <property type="entry name" value="Fibronectin type III"/>
    <property type="match status" value="2"/>
</dbReference>
<evidence type="ECO:0000259" key="20">
    <source>
        <dbReference type="PROSITE" id="PS50853"/>
    </source>
</evidence>
<evidence type="ECO:0000256" key="3">
    <source>
        <dbReference type="ARBA" id="ARBA00022475"/>
    </source>
</evidence>
<evidence type="ECO:0000256" key="15">
    <source>
        <dbReference type="ARBA" id="ARBA00065645"/>
    </source>
</evidence>
<dbReference type="EMBL" id="JAATJU010025400">
    <property type="protein sequence ID" value="KAH0503811.1"/>
    <property type="molecule type" value="Genomic_DNA"/>
</dbReference>
<evidence type="ECO:0000256" key="16">
    <source>
        <dbReference type="SAM" id="MobiDB-lite"/>
    </source>
</evidence>
<organism evidence="21 22">
    <name type="scientific">Microtus ochrogaster</name>
    <name type="common">Prairie vole</name>
    <dbReference type="NCBI Taxonomy" id="79684"/>
    <lineage>
        <taxon>Eukaryota</taxon>
        <taxon>Metazoa</taxon>
        <taxon>Chordata</taxon>
        <taxon>Craniata</taxon>
        <taxon>Vertebrata</taxon>
        <taxon>Euteleostomi</taxon>
        <taxon>Mammalia</taxon>
        <taxon>Eutheria</taxon>
        <taxon>Euarchontoglires</taxon>
        <taxon>Glires</taxon>
        <taxon>Rodentia</taxon>
        <taxon>Myomorpha</taxon>
        <taxon>Muroidea</taxon>
        <taxon>Cricetidae</taxon>
        <taxon>Arvicolinae</taxon>
        <taxon>Microtus</taxon>
    </lineage>
</organism>
<keyword evidence="10" id="KW-0325">Glycoprotein</keyword>
<evidence type="ECO:0000256" key="18">
    <source>
        <dbReference type="SAM" id="SignalP"/>
    </source>
</evidence>
<dbReference type="GO" id="GO:0045747">
    <property type="term" value="P:positive regulation of Notch signaling pathway"/>
    <property type="evidence" value="ECO:0007669"/>
    <property type="project" value="TreeGrafter"/>
</dbReference>
<dbReference type="SMART" id="SM00409">
    <property type="entry name" value="IG"/>
    <property type="match status" value="1"/>
</dbReference>
<dbReference type="AlphaFoldDB" id="A0A8J6KLD1"/>
<dbReference type="FunFam" id="2.60.40.10:FF:000136">
    <property type="entry name" value="Ciliary neurotrophic factor receptor alpha"/>
    <property type="match status" value="1"/>
</dbReference>
<keyword evidence="17" id="KW-1133">Transmembrane helix</keyword>
<dbReference type="Gene3D" id="2.60.40.10">
    <property type="entry name" value="Immunoglobulins"/>
    <property type="match status" value="3"/>
</dbReference>
<dbReference type="InterPro" id="IPR003598">
    <property type="entry name" value="Ig_sub2"/>
</dbReference>
<keyword evidence="7 17" id="KW-0472">Membrane</keyword>
<comment type="subunit">
    <text evidence="15">Forms a heterotrimer with LIFR and IL6ST. Interacts with heterodimeric neurotropic cytokine composed of CLCF1/CLC and CRLF1/CLF-1. Either alone or in complex with the heterodimer CLCF1-CRLF1 interacts with SORL1; this interaction may promote internalization and lysosomal degradation.</text>
</comment>
<dbReference type="SMART" id="SM00060">
    <property type="entry name" value="FN3"/>
    <property type="match status" value="1"/>
</dbReference>
<dbReference type="PROSITE" id="PS01354">
    <property type="entry name" value="HEMATOPO_REC_L_F3"/>
    <property type="match status" value="1"/>
</dbReference>
<dbReference type="FunFam" id="2.60.40.10:FF:000944">
    <property type="entry name" value="Ciliary neurotrophic factor receptor subunit alpha"/>
    <property type="match status" value="1"/>
</dbReference>
<dbReference type="SMART" id="SM00408">
    <property type="entry name" value="IGc2"/>
    <property type="match status" value="1"/>
</dbReference>
<keyword evidence="8" id="KW-1015">Disulfide bond</keyword>
<dbReference type="Pfam" id="PF00041">
    <property type="entry name" value="fn3"/>
    <property type="match status" value="1"/>
</dbReference>
<evidence type="ECO:0000313" key="22">
    <source>
        <dbReference type="Proteomes" id="UP000710432"/>
    </source>
</evidence>
<comment type="caution">
    <text evidence="21">The sequence shown here is derived from an EMBL/GenBank/DDBJ whole genome shotgun (WGS) entry which is preliminary data.</text>
</comment>
<dbReference type="InterPro" id="IPR013783">
    <property type="entry name" value="Ig-like_fold"/>
</dbReference>
<keyword evidence="4" id="KW-0336">GPI-anchor</keyword>
<feature type="signal peptide" evidence="18">
    <location>
        <begin position="1"/>
        <end position="22"/>
    </location>
</feature>
<evidence type="ECO:0000256" key="7">
    <source>
        <dbReference type="ARBA" id="ARBA00023136"/>
    </source>
</evidence>
<comment type="subcellular location">
    <subcellularLocation>
        <location evidence="1">Cell membrane</location>
        <topology evidence="1">Lipid-anchor</topology>
        <topology evidence="1">GPI-anchor</topology>
    </subcellularLocation>
</comment>
<comment type="similarity">
    <text evidence="2">Belongs to the type I cytokine receptor family. Type 3 subfamily.</text>
</comment>
<dbReference type="PROSITE" id="PS50853">
    <property type="entry name" value="FN3"/>
    <property type="match status" value="1"/>
</dbReference>
<name>A0A8J6KLD1_MICOH</name>
<feature type="chain" id="PRO_5035246988" description="Ciliary neurotrophic factor receptor subunit alpha" evidence="18">
    <location>
        <begin position="23"/>
        <end position="621"/>
    </location>
</feature>
<evidence type="ECO:0000256" key="8">
    <source>
        <dbReference type="ARBA" id="ARBA00023157"/>
    </source>
</evidence>
<feature type="compositionally biased region" description="Basic and acidic residues" evidence="16">
    <location>
        <begin position="484"/>
        <end position="496"/>
    </location>
</feature>
<dbReference type="PANTHER" id="PTHR38492">
    <property type="entry name" value="ADROPIN"/>
    <property type="match status" value="1"/>
</dbReference>
<dbReference type="InterPro" id="IPR007110">
    <property type="entry name" value="Ig-like_dom"/>
</dbReference>
<feature type="region of interest" description="Disordered" evidence="16">
    <location>
        <begin position="431"/>
        <end position="496"/>
    </location>
</feature>
<protein>
    <recommendedName>
        <fullName evidence="13">Ciliary neurotrophic factor receptor subunit alpha</fullName>
    </recommendedName>
</protein>
<reference evidence="21" key="1">
    <citation type="submission" date="2020-03" db="EMBL/GenBank/DDBJ databases">
        <title>Studies in the Genomics of Life Span.</title>
        <authorList>
            <person name="Glass D."/>
        </authorList>
    </citation>
    <scope>NUCLEOTIDE SEQUENCE</scope>
    <source>
        <strain evidence="21">LTLLF</strain>
        <tissue evidence="21">Muscle</tissue>
    </source>
</reference>
<evidence type="ECO:0000256" key="11">
    <source>
        <dbReference type="ARBA" id="ARBA00023288"/>
    </source>
</evidence>
<evidence type="ECO:0000256" key="9">
    <source>
        <dbReference type="ARBA" id="ARBA00023170"/>
    </source>
</evidence>
<feature type="compositionally biased region" description="Basic and acidic residues" evidence="16">
    <location>
        <begin position="441"/>
        <end position="455"/>
    </location>
</feature>
<evidence type="ECO:0000256" key="13">
    <source>
        <dbReference type="ARBA" id="ARBA00040625"/>
    </source>
</evidence>
<dbReference type="GO" id="GO:0098552">
    <property type="term" value="C:side of membrane"/>
    <property type="evidence" value="ECO:0007669"/>
    <property type="project" value="UniProtKB-KW"/>
</dbReference>
<evidence type="ECO:0000256" key="6">
    <source>
        <dbReference type="ARBA" id="ARBA00022737"/>
    </source>
</evidence>
<dbReference type="FunFam" id="2.60.40.10:FF:000564">
    <property type="entry name" value="Ciliary neurotrophic factor receptor subunit alpha"/>
    <property type="match status" value="1"/>
</dbReference>
<evidence type="ECO:0000256" key="14">
    <source>
        <dbReference type="ARBA" id="ARBA00057430"/>
    </source>
</evidence>
<feature type="region of interest" description="Disordered" evidence="16">
    <location>
        <begin position="585"/>
        <end position="621"/>
    </location>
</feature>
<dbReference type="GO" id="GO:0005886">
    <property type="term" value="C:plasma membrane"/>
    <property type="evidence" value="ECO:0007669"/>
    <property type="project" value="UniProtKB-SubCell"/>
</dbReference>
<dbReference type="InterPro" id="IPR003530">
    <property type="entry name" value="Hematopoietin_rcpt_L_F3_CS"/>
</dbReference>
<dbReference type="CDD" id="cd00063">
    <property type="entry name" value="FN3"/>
    <property type="match status" value="1"/>
</dbReference>
<evidence type="ECO:0000256" key="12">
    <source>
        <dbReference type="ARBA" id="ARBA00023319"/>
    </source>
</evidence>
<evidence type="ECO:0000256" key="4">
    <source>
        <dbReference type="ARBA" id="ARBA00022622"/>
    </source>
</evidence>